<dbReference type="PROSITE" id="PS50889">
    <property type="entry name" value="S4"/>
    <property type="match status" value="1"/>
</dbReference>
<dbReference type="SMART" id="SM00363">
    <property type="entry name" value="S4"/>
    <property type="match status" value="1"/>
</dbReference>
<dbReference type="InterPro" id="IPR002942">
    <property type="entry name" value="S4_RNA-bd"/>
</dbReference>
<accession>A0A2H0YWD8</accession>
<dbReference type="GO" id="GO:0003723">
    <property type="term" value="F:RNA binding"/>
    <property type="evidence" value="ECO:0007669"/>
    <property type="project" value="UniProtKB-KW"/>
</dbReference>
<evidence type="ECO:0000256" key="7">
    <source>
        <dbReference type="ARBA" id="ARBA00022917"/>
    </source>
</evidence>
<keyword evidence="5 10" id="KW-0067">ATP-binding</keyword>
<organism evidence="13 14">
    <name type="scientific">Candidatus Kerfeldbacteria bacterium CG08_land_8_20_14_0_20_40_16</name>
    <dbReference type="NCBI Taxonomy" id="2014244"/>
    <lineage>
        <taxon>Bacteria</taxon>
        <taxon>Candidatus Kerfeldiibacteriota</taxon>
    </lineage>
</organism>
<dbReference type="PANTHER" id="PTHR11766:SF1">
    <property type="entry name" value="TYROSINE--TRNA LIGASE"/>
    <property type="match status" value="1"/>
</dbReference>
<keyword evidence="4 10" id="KW-0547">Nucleotide-binding</keyword>
<keyword evidence="8 10" id="KW-0030">Aminoacyl-tRNA synthetase</keyword>
<dbReference type="InterPro" id="IPR024108">
    <property type="entry name" value="Tyr-tRNA-ligase_bac_2"/>
</dbReference>
<evidence type="ECO:0000256" key="9">
    <source>
        <dbReference type="ARBA" id="ARBA00048248"/>
    </source>
</evidence>
<evidence type="ECO:0000256" key="2">
    <source>
        <dbReference type="ARBA" id="ARBA00022490"/>
    </source>
</evidence>
<dbReference type="InterPro" id="IPR024088">
    <property type="entry name" value="Tyr-tRNA-ligase_bac-type"/>
</dbReference>
<proteinExistence type="inferred from homology"/>
<dbReference type="GO" id="GO:0004831">
    <property type="term" value="F:tyrosine-tRNA ligase activity"/>
    <property type="evidence" value="ECO:0007669"/>
    <property type="project" value="UniProtKB-UniRule"/>
</dbReference>
<comment type="subcellular location">
    <subcellularLocation>
        <location evidence="10">Cytoplasm</location>
    </subcellularLocation>
</comment>
<dbReference type="InterPro" id="IPR002307">
    <property type="entry name" value="Tyr-tRNA-ligase"/>
</dbReference>
<dbReference type="FunFam" id="3.40.50.620:FF:000061">
    <property type="entry name" value="Tyrosine--tRNA ligase"/>
    <property type="match status" value="1"/>
</dbReference>
<feature type="binding site" evidence="10">
    <location>
        <position position="230"/>
    </location>
    <ligand>
        <name>ATP</name>
        <dbReference type="ChEBI" id="CHEBI:30616"/>
    </ligand>
</feature>
<evidence type="ECO:0000256" key="6">
    <source>
        <dbReference type="ARBA" id="ARBA00022884"/>
    </source>
</evidence>
<dbReference type="GO" id="GO:0005829">
    <property type="term" value="C:cytosol"/>
    <property type="evidence" value="ECO:0007669"/>
    <property type="project" value="TreeGrafter"/>
</dbReference>
<dbReference type="InterPro" id="IPR054608">
    <property type="entry name" value="SYY-like_C"/>
</dbReference>
<comment type="catalytic activity">
    <reaction evidence="9 10">
        <text>tRNA(Tyr) + L-tyrosine + ATP = L-tyrosyl-tRNA(Tyr) + AMP + diphosphate + H(+)</text>
        <dbReference type="Rhea" id="RHEA:10220"/>
        <dbReference type="Rhea" id="RHEA-COMP:9706"/>
        <dbReference type="Rhea" id="RHEA-COMP:9707"/>
        <dbReference type="ChEBI" id="CHEBI:15378"/>
        <dbReference type="ChEBI" id="CHEBI:30616"/>
        <dbReference type="ChEBI" id="CHEBI:33019"/>
        <dbReference type="ChEBI" id="CHEBI:58315"/>
        <dbReference type="ChEBI" id="CHEBI:78442"/>
        <dbReference type="ChEBI" id="CHEBI:78536"/>
        <dbReference type="ChEBI" id="CHEBI:456215"/>
        <dbReference type="EC" id="6.1.1.1"/>
    </reaction>
</comment>
<dbReference type="GO" id="GO:0006437">
    <property type="term" value="P:tyrosyl-tRNA aminoacylation"/>
    <property type="evidence" value="ECO:0007669"/>
    <property type="project" value="UniProtKB-UniRule"/>
</dbReference>
<dbReference type="EMBL" id="PEXU01000019">
    <property type="protein sequence ID" value="PIS42807.1"/>
    <property type="molecule type" value="Genomic_DNA"/>
</dbReference>
<evidence type="ECO:0000256" key="5">
    <source>
        <dbReference type="ARBA" id="ARBA00022840"/>
    </source>
</evidence>
<dbReference type="InterPro" id="IPR002305">
    <property type="entry name" value="aa-tRNA-synth_Ic"/>
</dbReference>
<gene>
    <name evidence="10" type="primary">tyrS</name>
    <name evidence="13" type="ORF">COT24_01605</name>
</gene>
<comment type="function">
    <text evidence="10">Catalyzes the attachment of tyrosine to tRNA(Tyr) in a two-step reaction: tyrosine is first activated by ATP to form Tyr-AMP and then transferred to the acceptor end of tRNA(Tyr).</text>
</comment>
<dbReference type="InterPro" id="IPR014729">
    <property type="entry name" value="Rossmann-like_a/b/a_fold"/>
</dbReference>
<evidence type="ECO:0000313" key="14">
    <source>
        <dbReference type="Proteomes" id="UP000231542"/>
    </source>
</evidence>
<evidence type="ECO:0000256" key="10">
    <source>
        <dbReference type="HAMAP-Rule" id="MF_02007"/>
    </source>
</evidence>
<dbReference type="CDD" id="cd00165">
    <property type="entry name" value="S4"/>
    <property type="match status" value="1"/>
</dbReference>
<keyword evidence="6 11" id="KW-0694">RNA-binding</keyword>
<comment type="caution">
    <text evidence="13">The sequence shown here is derived from an EMBL/GenBank/DDBJ whole genome shotgun (WGS) entry which is preliminary data.</text>
</comment>
<feature type="short sequence motif" description="'KMSKS' region" evidence="10">
    <location>
        <begin position="227"/>
        <end position="231"/>
    </location>
</feature>
<protein>
    <recommendedName>
        <fullName evidence="10">Tyrosine--tRNA ligase</fullName>
        <ecNumber evidence="10">6.1.1.1</ecNumber>
    </recommendedName>
    <alternativeName>
        <fullName evidence="10">Tyrosyl-tRNA synthetase</fullName>
        <shortName evidence="10">TyrRS</shortName>
    </alternativeName>
</protein>
<evidence type="ECO:0000256" key="3">
    <source>
        <dbReference type="ARBA" id="ARBA00022598"/>
    </source>
</evidence>
<dbReference type="NCBIfam" id="TIGR00234">
    <property type="entry name" value="tyrS"/>
    <property type="match status" value="1"/>
</dbReference>
<evidence type="ECO:0000256" key="4">
    <source>
        <dbReference type="ARBA" id="ARBA00022741"/>
    </source>
</evidence>
<evidence type="ECO:0000256" key="11">
    <source>
        <dbReference type="PROSITE-ProRule" id="PRU00182"/>
    </source>
</evidence>
<dbReference type="Pfam" id="PF22421">
    <property type="entry name" value="SYY_C-terminal"/>
    <property type="match status" value="1"/>
</dbReference>
<dbReference type="SUPFAM" id="SSF55174">
    <property type="entry name" value="Alpha-L RNA-binding motif"/>
    <property type="match status" value="1"/>
</dbReference>
<comment type="similarity">
    <text evidence="10">Belongs to the class-I aminoacyl-tRNA synthetase family. TyrS type 2 subfamily.</text>
</comment>
<dbReference type="PRINTS" id="PR01040">
    <property type="entry name" value="TRNASYNTHTYR"/>
</dbReference>
<dbReference type="EC" id="6.1.1.1" evidence="10"/>
<evidence type="ECO:0000256" key="8">
    <source>
        <dbReference type="ARBA" id="ARBA00023146"/>
    </source>
</evidence>
<keyword evidence="2 10" id="KW-0963">Cytoplasm</keyword>
<dbReference type="Gene3D" id="3.10.290.10">
    <property type="entry name" value="RNA-binding S4 domain"/>
    <property type="match status" value="1"/>
</dbReference>
<dbReference type="AlphaFoldDB" id="A0A2H0YWD8"/>
<evidence type="ECO:0000259" key="12">
    <source>
        <dbReference type="SMART" id="SM00363"/>
    </source>
</evidence>
<dbReference type="Gene3D" id="1.10.240.10">
    <property type="entry name" value="Tyrosyl-Transfer RNA Synthetase"/>
    <property type="match status" value="1"/>
</dbReference>
<dbReference type="Proteomes" id="UP000231542">
    <property type="component" value="Unassembled WGS sequence"/>
</dbReference>
<dbReference type="HAMAP" id="MF_02007">
    <property type="entry name" value="Tyr_tRNA_synth_type2"/>
    <property type="match status" value="1"/>
</dbReference>
<dbReference type="GO" id="GO:0005524">
    <property type="term" value="F:ATP binding"/>
    <property type="evidence" value="ECO:0007669"/>
    <property type="project" value="UniProtKB-UniRule"/>
</dbReference>
<dbReference type="PANTHER" id="PTHR11766">
    <property type="entry name" value="TYROSYL-TRNA SYNTHETASE"/>
    <property type="match status" value="1"/>
</dbReference>
<dbReference type="Gene3D" id="3.40.50.620">
    <property type="entry name" value="HUPs"/>
    <property type="match status" value="1"/>
</dbReference>
<dbReference type="SUPFAM" id="SSF52374">
    <property type="entry name" value="Nucleotidylyl transferase"/>
    <property type="match status" value="1"/>
</dbReference>
<comment type="subunit">
    <text evidence="1 10">Homodimer.</text>
</comment>
<dbReference type="InterPro" id="IPR036986">
    <property type="entry name" value="S4_RNA-bd_sf"/>
</dbReference>
<dbReference type="Pfam" id="PF00579">
    <property type="entry name" value="tRNA-synt_1b"/>
    <property type="match status" value="1"/>
</dbReference>
<reference evidence="13 14" key="1">
    <citation type="submission" date="2017-09" db="EMBL/GenBank/DDBJ databases">
        <title>Depth-based differentiation of microbial function through sediment-hosted aquifers and enrichment of novel symbionts in the deep terrestrial subsurface.</title>
        <authorList>
            <person name="Probst A.J."/>
            <person name="Ladd B."/>
            <person name="Jarett J.K."/>
            <person name="Geller-Mcgrath D.E."/>
            <person name="Sieber C.M."/>
            <person name="Emerson J.B."/>
            <person name="Anantharaman K."/>
            <person name="Thomas B.C."/>
            <person name="Malmstrom R."/>
            <person name="Stieglmeier M."/>
            <person name="Klingl A."/>
            <person name="Woyke T."/>
            <person name="Ryan C.M."/>
            <person name="Banfield J.F."/>
        </authorList>
    </citation>
    <scope>NUCLEOTIDE SEQUENCE [LARGE SCALE GENOMIC DNA]</scope>
    <source>
        <strain evidence="13">CG08_land_8_20_14_0_20_40_16</strain>
    </source>
</reference>
<feature type="domain" description="RNA-binding S4" evidence="12">
    <location>
        <begin position="342"/>
        <end position="395"/>
    </location>
</feature>
<evidence type="ECO:0000313" key="13">
    <source>
        <dbReference type="EMBL" id="PIS42807.1"/>
    </source>
</evidence>
<keyword evidence="3 10" id="KW-0436">Ligase</keyword>
<feature type="short sequence motif" description="'HIGH' region" evidence="10">
    <location>
        <begin position="43"/>
        <end position="52"/>
    </location>
</feature>
<dbReference type="CDD" id="cd00805">
    <property type="entry name" value="TyrRS_core"/>
    <property type="match status" value="1"/>
</dbReference>
<name>A0A2H0YWD8_9BACT</name>
<keyword evidence="7 10" id="KW-0648">Protein biosynthesis</keyword>
<sequence length="395" mass="45575">MKETKEKIKTLLERGVEEIIEIDSLKRKLTSGKKLRVKLGIDPTAPDLHLGHWVVLKKLKQFQDLGHQVIFLIGDYTGMIGDPSGRSEVRPMLTIDELKENEKNYISQAGKVLNIKKVEIRHNSEWYNKKKANFIMEISSKFTYARLVERDDFKKRIKNDVDVSMLELFYPLLQGYDSVELKADVEIGGTDQKFNLLTGRKVQKRYNQPQQDIITVPLLEGTDGVRKMSKSYKNYIAFNDSAKEIFGKVMSLPDGLIWKYYKLVTDIPLDRIKKLKKDVQIQQANPRDLKADLAKEVIKIFYLAKDADQAEQEFNEQFRDKKLPDAIPELKLEKKKWDLGGLLVKTGLVSSKSEARLMIEQGAVRINQKKISQKEITIKAHDIVQVGKRKFVKVK</sequence>
<evidence type="ECO:0000256" key="1">
    <source>
        <dbReference type="ARBA" id="ARBA00011738"/>
    </source>
</evidence>